<comment type="caution">
    <text evidence="1">The sequence shown here is derived from an EMBL/GenBank/DDBJ whole genome shotgun (WGS) entry which is preliminary data.</text>
</comment>
<dbReference type="AlphaFoldDB" id="A0A3N4QNB7"/>
<reference evidence="1 2" key="1">
    <citation type="submission" date="2018-11" db="EMBL/GenBank/DDBJ databases">
        <title>Chitinophaga lutea sp.nov., isolate from arsenic contaminated soil.</title>
        <authorList>
            <person name="Zong Y."/>
        </authorList>
    </citation>
    <scope>NUCLEOTIDE SEQUENCE [LARGE SCALE GENOMIC DNA]</scope>
    <source>
        <strain evidence="1 2">ZY74</strain>
    </source>
</reference>
<protein>
    <submittedName>
        <fullName evidence="1">Uncharacterized protein</fullName>
    </submittedName>
</protein>
<name>A0A3N4QNB7_9BACT</name>
<sequence length="122" mass="13434">MKPAAKAYAVMSAAEKIRLLCDLFPCAAADMLTYISMAAKNAAACKSELPERMTAIPTRAHWLTIANDIRRIAAGKGTQQGKLQEIFSGYRISFACHYLRQFALWDACPVKVSLCIKMLFGS</sequence>
<proteinExistence type="predicted"/>
<organism evidence="1 2">
    <name type="scientific">Chitinophaga lutea</name>
    <dbReference type="NCBI Taxonomy" id="2488634"/>
    <lineage>
        <taxon>Bacteria</taxon>
        <taxon>Pseudomonadati</taxon>
        <taxon>Bacteroidota</taxon>
        <taxon>Chitinophagia</taxon>
        <taxon>Chitinophagales</taxon>
        <taxon>Chitinophagaceae</taxon>
        <taxon>Chitinophaga</taxon>
    </lineage>
</organism>
<dbReference type="RefSeq" id="WP_123845713.1">
    <property type="nucleotide sequence ID" value="NZ_RPDH01000001.1"/>
</dbReference>
<keyword evidence="2" id="KW-1185">Reference proteome</keyword>
<evidence type="ECO:0000313" key="2">
    <source>
        <dbReference type="Proteomes" id="UP000278351"/>
    </source>
</evidence>
<dbReference type="EMBL" id="RPDH01000001">
    <property type="protein sequence ID" value="RPE13194.1"/>
    <property type="molecule type" value="Genomic_DNA"/>
</dbReference>
<evidence type="ECO:0000313" key="1">
    <source>
        <dbReference type="EMBL" id="RPE13194.1"/>
    </source>
</evidence>
<gene>
    <name evidence="1" type="ORF">EGT74_06590</name>
</gene>
<dbReference type="Proteomes" id="UP000278351">
    <property type="component" value="Unassembled WGS sequence"/>
</dbReference>
<accession>A0A3N4QNB7</accession>